<protein>
    <recommendedName>
        <fullName evidence="3">histidine kinase</fullName>
        <ecNumber evidence="3">2.7.13.3</ecNumber>
    </recommendedName>
</protein>
<feature type="domain" description="Histidine kinase" evidence="11">
    <location>
        <begin position="91"/>
        <end position="309"/>
    </location>
</feature>
<dbReference type="InterPro" id="IPR004358">
    <property type="entry name" value="Sig_transdc_His_kin-like_C"/>
</dbReference>
<dbReference type="InterPro" id="IPR003661">
    <property type="entry name" value="HisK_dim/P_dom"/>
</dbReference>
<dbReference type="Gene3D" id="3.30.565.10">
    <property type="entry name" value="Histidine kinase-like ATPase, C-terminal domain"/>
    <property type="match status" value="1"/>
</dbReference>
<keyword evidence="5" id="KW-0808">Transferase</keyword>
<name>L0H1R8_9GAMM</name>
<dbReference type="GO" id="GO:0000156">
    <property type="term" value="F:phosphorelay response regulator activity"/>
    <property type="evidence" value="ECO:0007669"/>
    <property type="project" value="TreeGrafter"/>
</dbReference>
<feature type="domain" description="HAMP" evidence="12">
    <location>
        <begin position="19"/>
        <end position="76"/>
    </location>
</feature>
<dbReference type="CDD" id="cd00082">
    <property type="entry name" value="HisKA"/>
    <property type="match status" value="1"/>
</dbReference>
<evidence type="ECO:0000256" key="5">
    <source>
        <dbReference type="ARBA" id="ARBA00022679"/>
    </source>
</evidence>
<comment type="catalytic activity">
    <reaction evidence="1">
        <text>ATP + protein L-histidine = ADP + protein N-phospho-L-histidine.</text>
        <dbReference type="EC" id="2.7.13.3"/>
    </reaction>
</comment>
<dbReference type="Pfam" id="PF00512">
    <property type="entry name" value="HisKA"/>
    <property type="match status" value="1"/>
</dbReference>
<dbReference type="HOGENOM" id="CLU_000445_89_3_6"/>
<dbReference type="InterPro" id="IPR003594">
    <property type="entry name" value="HATPase_dom"/>
</dbReference>
<dbReference type="SUPFAM" id="SSF47384">
    <property type="entry name" value="Homodimeric domain of signal transducing histidine kinase"/>
    <property type="match status" value="1"/>
</dbReference>
<dbReference type="PANTHER" id="PTHR42878:SF7">
    <property type="entry name" value="SENSOR HISTIDINE KINASE GLRK"/>
    <property type="match status" value="1"/>
</dbReference>
<dbReference type="PROSITE" id="PS50109">
    <property type="entry name" value="HIS_KIN"/>
    <property type="match status" value="1"/>
</dbReference>
<dbReference type="InterPro" id="IPR003660">
    <property type="entry name" value="HAMP_dom"/>
</dbReference>
<dbReference type="InterPro" id="IPR005467">
    <property type="entry name" value="His_kinase_dom"/>
</dbReference>
<dbReference type="PROSITE" id="PS50885">
    <property type="entry name" value="HAMP"/>
    <property type="match status" value="1"/>
</dbReference>
<evidence type="ECO:0000256" key="8">
    <source>
        <dbReference type="ARBA" id="ARBA00022840"/>
    </source>
</evidence>
<reference evidence="13 14" key="1">
    <citation type="submission" date="2011-09" db="EMBL/GenBank/DDBJ databases">
        <title>Complete sequence of chromosome of Thioflavicoccus mobilis 8321.</title>
        <authorList>
            <consortium name="US DOE Joint Genome Institute"/>
            <person name="Lucas S."/>
            <person name="Han J."/>
            <person name="Lapidus A."/>
            <person name="Cheng J.-F."/>
            <person name="Goodwin L."/>
            <person name="Pitluck S."/>
            <person name="Peters L."/>
            <person name="Ovchinnikova G."/>
            <person name="Lu M."/>
            <person name="Detter J.C."/>
            <person name="Han C."/>
            <person name="Tapia R."/>
            <person name="Land M."/>
            <person name="Hauser L."/>
            <person name="Kyrpides N."/>
            <person name="Ivanova N."/>
            <person name="Pagani I."/>
            <person name="Vogl K."/>
            <person name="Liu Z."/>
            <person name="Imhoff J."/>
            <person name="Thiel V."/>
            <person name="Frigaard N.-U."/>
            <person name="Bryant D."/>
            <person name="Woyke T."/>
        </authorList>
    </citation>
    <scope>NUCLEOTIDE SEQUENCE [LARGE SCALE GENOMIC DNA]</scope>
    <source>
        <strain evidence="13 14">8321</strain>
    </source>
</reference>
<dbReference type="InterPro" id="IPR036097">
    <property type="entry name" value="HisK_dim/P_sf"/>
</dbReference>
<sequence length="324" mass="35901">MLRALYARLALALGLLLLRLLTRRTRHLGRTMEAFRASDFTRLTGAAPERPAAGDEIDRLEATFRAMAERITDQIQALTEQDRLCRDLVAQVSHDLRTPLASLRGYLETLRMKDGQLAASERVEYLDIALRHSLRLSRLVEDLFELIKLDARDVRPYLEPVSLGELAQDVVQKLDLTARRKGVHLRLAGDRAVPFVRADTGLIEPVLENLIGNAIQHTPADGEIRVTTRVTGPSVTVEVADTGRGIPAEVLPRIFDDFFQAPSNRADDRHAGLGLAIAKRILDIHESRLTVASSEEAGSRFSFALPVWTGGHSETAAQADEPTR</sequence>
<dbReference type="OrthoDB" id="9804645at2"/>
<dbReference type="Pfam" id="PF02518">
    <property type="entry name" value="HATPase_c"/>
    <property type="match status" value="1"/>
</dbReference>
<dbReference type="Gene3D" id="1.10.287.130">
    <property type="match status" value="1"/>
</dbReference>
<evidence type="ECO:0000313" key="14">
    <source>
        <dbReference type="Proteomes" id="UP000010816"/>
    </source>
</evidence>
<comment type="subcellular location">
    <subcellularLocation>
        <location evidence="2">Membrane</location>
    </subcellularLocation>
</comment>
<evidence type="ECO:0000256" key="7">
    <source>
        <dbReference type="ARBA" id="ARBA00022777"/>
    </source>
</evidence>
<dbReference type="InterPro" id="IPR050351">
    <property type="entry name" value="BphY/WalK/GraS-like"/>
</dbReference>
<gene>
    <name evidence="13" type="ORF">Thimo_3295</name>
</gene>
<dbReference type="eggNOG" id="COG2205">
    <property type="taxonomic scope" value="Bacteria"/>
</dbReference>
<dbReference type="PATRIC" id="fig|765912.4.peg.3232"/>
<dbReference type="GO" id="GO:0005886">
    <property type="term" value="C:plasma membrane"/>
    <property type="evidence" value="ECO:0007669"/>
    <property type="project" value="UniProtKB-ARBA"/>
</dbReference>
<dbReference type="KEGG" id="tmb:Thimo_3295"/>
<keyword evidence="4" id="KW-0597">Phosphoprotein</keyword>
<dbReference type="PRINTS" id="PR00344">
    <property type="entry name" value="BCTRLSENSOR"/>
</dbReference>
<evidence type="ECO:0000256" key="4">
    <source>
        <dbReference type="ARBA" id="ARBA00022553"/>
    </source>
</evidence>
<evidence type="ECO:0000259" key="11">
    <source>
        <dbReference type="PROSITE" id="PS50109"/>
    </source>
</evidence>
<dbReference type="GO" id="GO:0000155">
    <property type="term" value="F:phosphorelay sensor kinase activity"/>
    <property type="evidence" value="ECO:0007669"/>
    <property type="project" value="InterPro"/>
</dbReference>
<dbReference type="GO" id="GO:0030295">
    <property type="term" value="F:protein kinase activator activity"/>
    <property type="evidence" value="ECO:0007669"/>
    <property type="project" value="TreeGrafter"/>
</dbReference>
<organism evidence="13 14">
    <name type="scientific">Thioflavicoccus mobilis 8321</name>
    <dbReference type="NCBI Taxonomy" id="765912"/>
    <lineage>
        <taxon>Bacteria</taxon>
        <taxon>Pseudomonadati</taxon>
        <taxon>Pseudomonadota</taxon>
        <taxon>Gammaproteobacteria</taxon>
        <taxon>Chromatiales</taxon>
        <taxon>Chromatiaceae</taxon>
        <taxon>Thioflavicoccus</taxon>
    </lineage>
</organism>
<proteinExistence type="predicted"/>
<evidence type="ECO:0000256" key="6">
    <source>
        <dbReference type="ARBA" id="ARBA00022741"/>
    </source>
</evidence>
<dbReference type="GO" id="GO:0007234">
    <property type="term" value="P:osmosensory signaling via phosphorelay pathway"/>
    <property type="evidence" value="ECO:0007669"/>
    <property type="project" value="TreeGrafter"/>
</dbReference>
<dbReference type="InterPro" id="IPR036890">
    <property type="entry name" value="HATPase_C_sf"/>
</dbReference>
<dbReference type="PANTHER" id="PTHR42878">
    <property type="entry name" value="TWO-COMPONENT HISTIDINE KINASE"/>
    <property type="match status" value="1"/>
</dbReference>
<keyword evidence="7 13" id="KW-0418">Kinase</keyword>
<evidence type="ECO:0000256" key="9">
    <source>
        <dbReference type="ARBA" id="ARBA00023012"/>
    </source>
</evidence>
<evidence type="ECO:0000256" key="10">
    <source>
        <dbReference type="ARBA" id="ARBA00023136"/>
    </source>
</evidence>
<evidence type="ECO:0000259" key="12">
    <source>
        <dbReference type="PROSITE" id="PS50885"/>
    </source>
</evidence>
<keyword evidence="14" id="KW-1185">Reference proteome</keyword>
<accession>L0H1R8</accession>
<evidence type="ECO:0000313" key="13">
    <source>
        <dbReference type="EMBL" id="AGA91972.1"/>
    </source>
</evidence>
<dbReference type="SMART" id="SM00388">
    <property type="entry name" value="HisKA"/>
    <property type="match status" value="1"/>
</dbReference>
<dbReference type="AlphaFoldDB" id="L0H1R8"/>
<keyword evidence="8" id="KW-0067">ATP-binding</keyword>
<dbReference type="Proteomes" id="UP000010816">
    <property type="component" value="Chromosome"/>
</dbReference>
<evidence type="ECO:0000256" key="1">
    <source>
        <dbReference type="ARBA" id="ARBA00000085"/>
    </source>
</evidence>
<keyword evidence="6" id="KW-0547">Nucleotide-binding</keyword>
<evidence type="ECO:0000256" key="2">
    <source>
        <dbReference type="ARBA" id="ARBA00004370"/>
    </source>
</evidence>
<dbReference type="Gene3D" id="6.10.340.10">
    <property type="match status" value="1"/>
</dbReference>
<dbReference type="CDD" id="cd00075">
    <property type="entry name" value="HATPase"/>
    <property type="match status" value="1"/>
</dbReference>
<dbReference type="FunFam" id="3.30.565.10:FF:000006">
    <property type="entry name" value="Sensor histidine kinase WalK"/>
    <property type="match status" value="1"/>
</dbReference>
<dbReference type="FunFam" id="1.10.287.130:FF:000001">
    <property type="entry name" value="Two-component sensor histidine kinase"/>
    <property type="match status" value="1"/>
</dbReference>
<dbReference type="EMBL" id="CP003051">
    <property type="protein sequence ID" value="AGA91972.1"/>
    <property type="molecule type" value="Genomic_DNA"/>
</dbReference>
<dbReference type="GO" id="GO:0005524">
    <property type="term" value="F:ATP binding"/>
    <property type="evidence" value="ECO:0007669"/>
    <property type="project" value="UniProtKB-KW"/>
</dbReference>
<keyword evidence="10" id="KW-0472">Membrane</keyword>
<evidence type="ECO:0000256" key="3">
    <source>
        <dbReference type="ARBA" id="ARBA00012438"/>
    </source>
</evidence>
<dbReference type="SMART" id="SM00387">
    <property type="entry name" value="HATPase_c"/>
    <property type="match status" value="1"/>
</dbReference>
<keyword evidence="9" id="KW-0902">Two-component regulatory system</keyword>
<dbReference type="STRING" id="765912.Thimo_3295"/>
<dbReference type="SUPFAM" id="SSF55874">
    <property type="entry name" value="ATPase domain of HSP90 chaperone/DNA topoisomerase II/histidine kinase"/>
    <property type="match status" value="1"/>
</dbReference>
<dbReference type="EC" id="2.7.13.3" evidence="3"/>